<organism evidence="6 7">
    <name type="scientific">Nocardioides piscis</name>
    <dbReference type="NCBI Taxonomy" id="2714938"/>
    <lineage>
        <taxon>Bacteria</taxon>
        <taxon>Bacillati</taxon>
        <taxon>Actinomycetota</taxon>
        <taxon>Actinomycetes</taxon>
        <taxon>Propionibacteriales</taxon>
        <taxon>Nocardioidaceae</taxon>
        <taxon>Nocardioides</taxon>
    </lineage>
</organism>
<dbReference type="PANTHER" id="PTHR47779:SF1">
    <property type="entry name" value="SYNTHASE (CCG-9), PUTATIVE (AFU_ORTHOLOGUE AFUA_3G12100)-RELATED"/>
    <property type="match status" value="1"/>
</dbReference>
<evidence type="ECO:0000256" key="4">
    <source>
        <dbReference type="SAM" id="MobiDB-lite"/>
    </source>
</evidence>
<dbReference type="Gene3D" id="3.40.50.2000">
    <property type="entry name" value="Glycogen Phosphorylase B"/>
    <property type="match status" value="1"/>
</dbReference>
<reference evidence="6 7" key="1">
    <citation type="submission" date="2020-03" db="EMBL/GenBank/DDBJ databases">
        <title>Nocardioides sp. nov., isolated from fish.</title>
        <authorList>
            <person name="Hyun D.-W."/>
            <person name="Bae J.-W."/>
        </authorList>
    </citation>
    <scope>NUCLEOTIDE SEQUENCE [LARGE SCALE GENOMIC DNA]</scope>
    <source>
        <strain evidence="6 7">HDW12A</strain>
    </source>
</reference>
<dbReference type="GO" id="GO:0016757">
    <property type="term" value="F:glycosyltransferase activity"/>
    <property type="evidence" value="ECO:0007669"/>
    <property type="project" value="UniProtKB-KW"/>
</dbReference>
<gene>
    <name evidence="6" type="ORF">G7071_15030</name>
</gene>
<dbReference type="KEGG" id="npi:G7071_15030"/>
<evidence type="ECO:0000259" key="5">
    <source>
        <dbReference type="Pfam" id="PF21269"/>
    </source>
</evidence>
<sequence length="280" mass="30964">MEEVKVQPVDFERLAAILPPGRAERFAEAAVRARAAFGDRVVWHVNATAHGGGVAEMLQTQLAYANGSGIVNRWLVLSGDAHFFAITKRVHNMLHGTVGDGGPLGAAERAHYDEVLRANLDQLLGRVSAGDIVLLHDPQTAGLIEGLRGVGARVIWRCHVGRDESNDVTDAAWAFLRPDVAQAEAVVFSRREYAPDWIDSERLAVIPPPSTRWRRRTCRWSRRTWRQSSSTSVWSPARGGKTSSASSGRTGPREWCVPALRESSWGVVSPLRATCRWWCR</sequence>
<dbReference type="Proteomes" id="UP000502035">
    <property type="component" value="Chromosome"/>
</dbReference>
<feature type="region of interest" description="Disordered" evidence="4">
    <location>
        <begin position="231"/>
        <end position="253"/>
    </location>
</feature>
<comment type="similarity">
    <text evidence="1">Belongs to the glycosyltransferase group 1 family. Glycosyltransferase 4 subfamily.</text>
</comment>
<proteinExistence type="inferred from homology"/>
<evidence type="ECO:0000313" key="7">
    <source>
        <dbReference type="Proteomes" id="UP000502035"/>
    </source>
</evidence>
<evidence type="ECO:0000313" key="6">
    <source>
        <dbReference type="EMBL" id="QIK76537.1"/>
    </source>
</evidence>
<name>A0A6G7YII8_9ACTN</name>
<dbReference type="AlphaFoldDB" id="A0A6G7YII8"/>
<keyword evidence="2" id="KW-0328">Glycosyltransferase</keyword>
<evidence type="ECO:0000256" key="2">
    <source>
        <dbReference type="ARBA" id="ARBA00022676"/>
    </source>
</evidence>
<dbReference type="EMBL" id="CP049866">
    <property type="protein sequence ID" value="QIK76537.1"/>
    <property type="molecule type" value="Genomic_DNA"/>
</dbReference>
<feature type="domain" description="Trehalose synthase N-terminal" evidence="5">
    <location>
        <begin position="44"/>
        <end position="195"/>
    </location>
</feature>
<accession>A0A6G7YII8</accession>
<dbReference type="Pfam" id="PF21269">
    <property type="entry name" value="TreT_GT1"/>
    <property type="match status" value="1"/>
</dbReference>
<keyword evidence="3" id="KW-0808">Transferase</keyword>
<dbReference type="RefSeq" id="WP_166320057.1">
    <property type="nucleotide sequence ID" value="NZ_CP049866.1"/>
</dbReference>
<keyword evidence="7" id="KW-1185">Reference proteome</keyword>
<evidence type="ECO:0000256" key="3">
    <source>
        <dbReference type="ARBA" id="ARBA00022679"/>
    </source>
</evidence>
<protein>
    <recommendedName>
        <fullName evidence="5">Trehalose synthase N-terminal domain-containing protein</fullName>
    </recommendedName>
</protein>
<evidence type="ECO:0000256" key="1">
    <source>
        <dbReference type="ARBA" id="ARBA00009481"/>
    </source>
</evidence>
<dbReference type="InterPro" id="IPR049438">
    <property type="entry name" value="TreT_GT1"/>
</dbReference>
<dbReference type="PANTHER" id="PTHR47779">
    <property type="entry name" value="SYNTHASE (CCG-9), PUTATIVE (AFU_ORTHOLOGUE AFUA_3G12100)-RELATED"/>
    <property type="match status" value="1"/>
</dbReference>
<dbReference type="InterPro" id="IPR052078">
    <property type="entry name" value="Trehalose_Metab_GTase"/>
</dbReference>